<evidence type="ECO:0000313" key="2">
    <source>
        <dbReference type="Proteomes" id="UP000534783"/>
    </source>
</evidence>
<sequence>MIRIKSEGKKGVLAVCMAATLLFGLVQTQRKLVTYQPVHGESLLYLPSGKYLKPLALGYDQVVADLLWMKTISYFGGHFMSDKQYPWLAHMLNLIIDLDPRFDFPYYFGGIVLSLEASQIEEANKILERGIEAYPDRWQYPFYIGFNYYYHKKDAQRALPYLEKAASLPGVPAFVKSLVARLYEKSGKEEEALHFYEEIYRNTTDEMIRQKIKEKIDRIKSGAEDENTRH</sequence>
<dbReference type="SUPFAM" id="SSF48452">
    <property type="entry name" value="TPR-like"/>
    <property type="match status" value="1"/>
</dbReference>
<proteinExistence type="predicted"/>
<protein>
    <recommendedName>
        <fullName evidence="3">Tetratricopeptide repeat protein</fullName>
    </recommendedName>
</protein>
<organism evidence="1 2">
    <name type="scientific">Candidatus Manganitrophus noduliformans</name>
    <dbReference type="NCBI Taxonomy" id="2606439"/>
    <lineage>
        <taxon>Bacteria</taxon>
        <taxon>Pseudomonadati</taxon>
        <taxon>Nitrospirota</taxon>
        <taxon>Nitrospiria</taxon>
        <taxon>Candidatus Troglogloeales</taxon>
        <taxon>Candidatus Manganitrophaceae</taxon>
        <taxon>Candidatus Manganitrophus</taxon>
    </lineage>
</organism>
<name>A0A7X6DPQ4_9BACT</name>
<gene>
    <name evidence="1" type="ORF">MNODULE_10120</name>
</gene>
<evidence type="ECO:0008006" key="3">
    <source>
        <dbReference type="Google" id="ProtNLM"/>
    </source>
</evidence>
<dbReference type="AlphaFoldDB" id="A0A7X6DPQ4"/>
<dbReference type="Proteomes" id="UP000534783">
    <property type="component" value="Unassembled WGS sequence"/>
</dbReference>
<evidence type="ECO:0000313" key="1">
    <source>
        <dbReference type="EMBL" id="NKE71090.1"/>
    </source>
</evidence>
<dbReference type="InterPro" id="IPR011990">
    <property type="entry name" value="TPR-like_helical_dom_sf"/>
</dbReference>
<comment type="caution">
    <text evidence="1">The sequence shown here is derived from an EMBL/GenBank/DDBJ whole genome shotgun (WGS) entry which is preliminary data.</text>
</comment>
<keyword evidence="2" id="KW-1185">Reference proteome</keyword>
<dbReference type="Gene3D" id="1.25.40.10">
    <property type="entry name" value="Tetratricopeptide repeat domain"/>
    <property type="match status" value="1"/>
</dbReference>
<accession>A0A7X6DPQ4</accession>
<dbReference type="EMBL" id="VTOW01000002">
    <property type="protein sequence ID" value="NKE71090.1"/>
    <property type="molecule type" value="Genomic_DNA"/>
</dbReference>
<dbReference type="RefSeq" id="WP_168059427.1">
    <property type="nucleotide sequence ID" value="NZ_VTOW01000002.1"/>
</dbReference>
<reference evidence="1 2" key="1">
    <citation type="journal article" date="2020" name="Nature">
        <title>Bacterial chemolithoautotrophy via manganese oxidation.</title>
        <authorList>
            <person name="Yu H."/>
            <person name="Leadbetter J.R."/>
        </authorList>
    </citation>
    <scope>NUCLEOTIDE SEQUENCE [LARGE SCALE GENOMIC DNA]</scope>
    <source>
        <strain evidence="1 2">Mn-1</strain>
    </source>
</reference>